<evidence type="ECO:0000256" key="1">
    <source>
        <dbReference type="SAM" id="MobiDB-lite"/>
    </source>
</evidence>
<protein>
    <submittedName>
        <fullName evidence="2">Uncharacterized protein</fullName>
    </submittedName>
</protein>
<feature type="region of interest" description="Disordered" evidence="1">
    <location>
        <begin position="193"/>
        <end position="229"/>
    </location>
</feature>
<dbReference type="AlphaFoldDB" id="A0A7S3CNM8"/>
<reference evidence="2" key="1">
    <citation type="submission" date="2021-01" db="EMBL/GenBank/DDBJ databases">
        <authorList>
            <person name="Corre E."/>
            <person name="Pelletier E."/>
            <person name="Niang G."/>
            <person name="Scheremetjew M."/>
            <person name="Finn R."/>
            <person name="Kale V."/>
            <person name="Holt S."/>
            <person name="Cochrane G."/>
            <person name="Meng A."/>
            <person name="Brown T."/>
            <person name="Cohen L."/>
        </authorList>
    </citation>
    <scope>NUCLEOTIDE SEQUENCE</scope>
    <source>
        <strain evidence="2">Ras09</strain>
    </source>
</reference>
<sequence>MERPVCRSIAVSQKILVHEENLTKAIESYDFHVLDKTLQECHGIDIAVKQQKKAEVLHLKLQHELKIKTFLNEKHHHDNYKDIRKDVQRINDMVQTAQNLEIDLDSNLISEVNQFSSRLISERNLRKQRDLYLESIKSCDKEKVDKLQGLIDTANENNVEREYIDNAEKLSSQMSGNIKARETLQMLLDYPEREYPEPEDPNDKKAKDKKAPPKKKKKKEPPFPTPEWAEELDSVVQKVKEMEQLAADKVNLNLDEQFISQVSEQLQRFKKEIAFRRMQEEEARLEAELKALKKKVKKK</sequence>
<gene>
    <name evidence="2" type="ORF">SRAS04492_LOCUS4600</name>
</gene>
<proteinExistence type="predicted"/>
<accession>A0A7S3CNM8</accession>
<organism evidence="2">
    <name type="scientific">Strombidium rassoulzadegani</name>
    <dbReference type="NCBI Taxonomy" id="1082188"/>
    <lineage>
        <taxon>Eukaryota</taxon>
        <taxon>Sar</taxon>
        <taxon>Alveolata</taxon>
        <taxon>Ciliophora</taxon>
        <taxon>Intramacronucleata</taxon>
        <taxon>Spirotrichea</taxon>
        <taxon>Oligotrichia</taxon>
        <taxon>Strombidiidae</taxon>
        <taxon>Strombidium</taxon>
    </lineage>
</organism>
<evidence type="ECO:0000313" key="2">
    <source>
        <dbReference type="EMBL" id="CAE0232802.1"/>
    </source>
</evidence>
<dbReference type="EMBL" id="HBIA01008888">
    <property type="protein sequence ID" value="CAE0232802.1"/>
    <property type="molecule type" value="Transcribed_RNA"/>
</dbReference>
<name>A0A7S3CNM8_9SPIT</name>
<feature type="compositionally biased region" description="Basic and acidic residues" evidence="1">
    <location>
        <begin position="193"/>
        <end position="211"/>
    </location>
</feature>